<keyword evidence="3" id="KW-1185">Reference proteome</keyword>
<dbReference type="RefSeq" id="WP_184213014.1">
    <property type="nucleotide sequence ID" value="NZ_JACHIP010000001.1"/>
</dbReference>
<accession>A0A7W8E2P8</accession>
<keyword evidence="1" id="KW-0812">Transmembrane</keyword>
<dbReference type="AlphaFoldDB" id="A0A7W8E2P8"/>
<keyword evidence="1" id="KW-1133">Transmembrane helix</keyword>
<sequence>MAKLTIGFGVVLILLSAVAYTQLGQHSHGIHSLIPGAFGLLLVIFGALANTPVAKKRMLFMHIAVTVGLLGFLGTIPGILGVLQMASGHSILRPEAAKVQAIMGTICLVYVLLCVRSFIAARRARLV</sequence>
<evidence type="ECO:0000256" key="1">
    <source>
        <dbReference type="SAM" id="Phobius"/>
    </source>
</evidence>
<keyword evidence="1" id="KW-0472">Membrane</keyword>
<protein>
    <submittedName>
        <fullName evidence="2">Uncharacterized protein</fullName>
    </submittedName>
</protein>
<feature type="transmembrane region" description="Helical" evidence="1">
    <location>
        <begin position="29"/>
        <end position="48"/>
    </location>
</feature>
<reference evidence="2 3" key="1">
    <citation type="submission" date="2020-08" db="EMBL/GenBank/DDBJ databases">
        <title>Genomic Encyclopedia of Type Strains, Phase IV (KMG-V): Genome sequencing to study the core and pangenomes of soil and plant-associated prokaryotes.</title>
        <authorList>
            <person name="Whitman W."/>
        </authorList>
    </citation>
    <scope>NUCLEOTIDE SEQUENCE [LARGE SCALE GENOMIC DNA]</scope>
    <source>
        <strain evidence="2 3">M8UP14</strain>
    </source>
</reference>
<organism evidence="2 3">
    <name type="scientific">Granulicella aggregans</name>
    <dbReference type="NCBI Taxonomy" id="474949"/>
    <lineage>
        <taxon>Bacteria</taxon>
        <taxon>Pseudomonadati</taxon>
        <taxon>Acidobacteriota</taxon>
        <taxon>Terriglobia</taxon>
        <taxon>Terriglobales</taxon>
        <taxon>Acidobacteriaceae</taxon>
        <taxon>Granulicella</taxon>
    </lineage>
</organism>
<name>A0A7W8E2P8_9BACT</name>
<gene>
    <name evidence="2" type="ORF">HDF16_000039</name>
</gene>
<proteinExistence type="predicted"/>
<evidence type="ECO:0000313" key="3">
    <source>
        <dbReference type="Proteomes" id="UP000540989"/>
    </source>
</evidence>
<evidence type="ECO:0000313" key="2">
    <source>
        <dbReference type="EMBL" id="MBB5055370.1"/>
    </source>
</evidence>
<feature type="transmembrane region" description="Helical" evidence="1">
    <location>
        <begin position="60"/>
        <end position="80"/>
    </location>
</feature>
<dbReference type="EMBL" id="JACHIP010000001">
    <property type="protein sequence ID" value="MBB5055370.1"/>
    <property type="molecule type" value="Genomic_DNA"/>
</dbReference>
<comment type="caution">
    <text evidence="2">The sequence shown here is derived from an EMBL/GenBank/DDBJ whole genome shotgun (WGS) entry which is preliminary data.</text>
</comment>
<feature type="transmembrane region" description="Helical" evidence="1">
    <location>
        <begin position="100"/>
        <end position="119"/>
    </location>
</feature>
<dbReference type="Proteomes" id="UP000540989">
    <property type="component" value="Unassembled WGS sequence"/>
</dbReference>